<keyword evidence="13" id="KW-1185">Reference proteome</keyword>
<dbReference type="PRINTS" id="PR00981">
    <property type="entry name" value="TRNASYNTHSER"/>
</dbReference>
<feature type="coiled-coil region" evidence="10">
    <location>
        <begin position="65"/>
        <end position="104"/>
    </location>
</feature>
<evidence type="ECO:0000313" key="12">
    <source>
        <dbReference type="EMBL" id="SCV05618.1"/>
    </source>
</evidence>
<evidence type="ECO:0000256" key="1">
    <source>
        <dbReference type="ARBA" id="ARBA00012840"/>
    </source>
</evidence>
<evidence type="ECO:0000256" key="9">
    <source>
        <dbReference type="PIRSR" id="PIRSR001529-2"/>
    </source>
</evidence>
<evidence type="ECO:0000256" key="6">
    <source>
        <dbReference type="ARBA" id="ARBA00031113"/>
    </source>
</evidence>
<keyword evidence="4 9" id="KW-0067">ATP-binding</keyword>
<evidence type="ECO:0000256" key="4">
    <source>
        <dbReference type="ARBA" id="ARBA00022840"/>
    </source>
</evidence>
<evidence type="ECO:0000256" key="7">
    <source>
        <dbReference type="ARBA" id="ARBA00034892"/>
    </source>
</evidence>
<dbReference type="SUPFAM" id="SSF55681">
    <property type="entry name" value="Class II aaRS and biotin synthetases"/>
    <property type="match status" value="1"/>
</dbReference>
<feature type="binding site" evidence="8">
    <location>
        <position position="290"/>
    </location>
    <ligand>
        <name>L-serine</name>
        <dbReference type="ChEBI" id="CHEBI:33384"/>
    </ligand>
</feature>
<dbReference type="GO" id="GO:0004828">
    <property type="term" value="F:serine-tRNA ligase activity"/>
    <property type="evidence" value="ECO:0007669"/>
    <property type="project" value="UniProtKB-EC"/>
</dbReference>
<sequence>MIYYTYRTTVMRVRYLSTSAFRQLKKAQFDVKSILNRLPLHADSIKARQLTSSDQLVKELENLPVQELEARRLDTQIAKTQTERKAIEREIKLDKSKIKELQHKLVELKTSFQTVTSDLKTIKDQIHETCLSLPNLVHQDVPLTNAQEIQEIHPLRDYPVDLSRDHHDIMVRKNLVDFKSASTLTGNSWYYLINDGALLEQALVSYATKRARNHGFSMCNPPSIAKNEVIDACGFRPRDMNNEQQIYHITDTNLGLTATAEIALAGLGIDTVMDLSKGAKKLCGVSRSYRAEAGARGKDTRGLYRVHEFTKVELFCWAVPDQSDQILQELLDFQIDLVADLGLSAKVLNMPANDLGAPAFRKYDIEAWMPGRGSFGEITSASNCTDFQSRRMGTKYKDSTTGKASYVHTLNGTAIAVPRVIVAIVENFYDPSTGLIKIPEPLVSYMDGKSYI</sequence>
<dbReference type="InterPro" id="IPR002317">
    <property type="entry name" value="Ser-tRNA-ligase_type_1"/>
</dbReference>
<dbReference type="OrthoDB" id="10264585at2759"/>
<gene>
    <name evidence="12" type="ORF">LANO_0H11452G</name>
</gene>
<dbReference type="Proteomes" id="UP000189911">
    <property type="component" value="Chromosome H"/>
</dbReference>
<keyword evidence="5" id="KW-0030">Aminoacyl-tRNA synthetase</keyword>
<feature type="binding site" evidence="8">
    <location>
        <position position="259"/>
    </location>
    <ligand>
        <name>L-serine</name>
        <dbReference type="ChEBI" id="CHEBI:33384"/>
    </ligand>
</feature>
<reference evidence="13" key="1">
    <citation type="submission" date="2016-03" db="EMBL/GenBank/DDBJ databases">
        <authorList>
            <person name="Devillers Hugo."/>
        </authorList>
    </citation>
    <scope>NUCLEOTIDE SEQUENCE [LARGE SCALE GENOMIC DNA]</scope>
</reference>
<feature type="binding site" evidence="9">
    <location>
        <begin position="306"/>
        <end position="309"/>
    </location>
    <ligand>
        <name>ATP</name>
        <dbReference type="ChEBI" id="CHEBI:30616"/>
    </ligand>
</feature>
<evidence type="ECO:0000259" key="11">
    <source>
        <dbReference type="PROSITE" id="PS50862"/>
    </source>
</evidence>
<evidence type="ECO:0000256" key="3">
    <source>
        <dbReference type="ARBA" id="ARBA00022741"/>
    </source>
</evidence>
<keyword evidence="2" id="KW-0436">Ligase</keyword>
<evidence type="ECO:0000256" key="8">
    <source>
        <dbReference type="PIRSR" id="PIRSR001529-1"/>
    </source>
</evidence>
<dbReference type="InterPro" id="IPR045864">
    <property type="entry name" value="aa-tRNA-synth_II/BPL/LPL"/>
</dbReference>
<dbReference type="NCBIfam" id="TIGR00414">
    <property type="entry name" value="serS"/>
    <property type="match status" value="1"/>
</dbReference>
<dbReference type="EC" id="6.1.1.11" evidence="1"/>
<organism evidence="12 13">
    <name type="scientific">Lachancea nothofagi CBS 11611</name>
    <dbReference type="NCBI Taxonomy" id="1266666"/>
    <lineage>
        <taxon>Eukaryota</taxon>
        <taxon>Fungi</taxon>
        <taxon>Dikarya</taxon>
        <taxon>Ascomycota</taxon>
        <taxon>Saccharomycotina</taxon>
        <taxon>Saccharomycetes</taxon>
        <taxon>Saccharomycetales</taxon>
        <taxon>Saccharomycetaceae</taxon>
        <taxon>Lachancea</taxon>
    </lineage>
</organism>
<dbReference type="EMBL" id="LT598447">
    <property type="protein sequence ID" value="SCV05618.1"/>
    <property type="molecule type" value="Genomic_DNA"/>
</dbReference>
<protein>
    <recommendedName>
        <fullName evidence="1">serine--tRNA ligase</fullName>
        <ecNumber evidence="1">6.1.1.11</ecNumber>
    </recommendedName>
    <alternativeName>
        <fullName evidence="6">Seryl-tRNA synthetase</fullName>
    </alternativeName>
    <alternativeName>
        <fullName evidence="7">Seryl-tRNA(Ser) synthetase</fullName>
    </alternativeName>
</protein>
<feature type="binding site" evidence="8">
    <location>
        <position position="313"/>
    </location>
    <ligand>
        <name>L-serine</name>
        <dbReference type="ChEBI" id="CHEBI:33384"/>
    </ligand>
</feature>
<dbReference type="Gene3D" id="3.30.930.10">
    <property type="entry name" value="Bira Bifunctional Protein, Domain 2"/>
    <property type="match status" value="1"/>
</dbReference>
<dbReference type="PIRSF" id="PIRSF001529">
    <property type="entry name" value="Ser-tRNA-synth_IIa"/>
    <property type="match status" value="1"/>
</dbReference>
<dbReference type="GO" id="GO:0005524">
    <property type="term" value="F:ATP binding"/>
    <property type="evidence" value="ECO:0007669"/>
    <property type="project" value="UniProtKB-KW"/>
</dbReference>
<feature type="site" description="Important for serine binding" evidence="8">
    <location>
        <position position="413"/>
    </location>
</feature>
<evidence type="ECO:0000256" key="2">
    <source>
        <dbReference type="ARBA" id="ARBA00022598"/>
    </source>
</evidence>
<feature type="binding site" evidence="9">
    <location>
        <begin position="377"/>
        <end position="380"/>
    </location>
    <ligand>
        <name>ATP</name>
        <dbReference type="ChEBI" id="CHEBI:30616"/>
    </ligand>
</feature>
<keyword evidence="10" id="KW-0175">Coiled coil</keyword>
<dbReference type="InterPro" id="IPR002314">
    <property type="entry name" value="aa-tRNA-synt_IIb"/>
</dbReference>
<name>A0A1G4KMH4_9SACH</name>
<feature type="binding site" evidence="9">
    <location>
        <begin position="290"/>
        <end position="292"/>
    </location>
    <ligand>
        <name>ATP</name>
        <dbReference type="ChEBI" id="CHEBI:30616"/>
    </ligand>
</feature>
<dbReference type="AlphaFoldDB" id="A0A1G4KMH4"/>
<proteinExistence type="predicted"/>
<dbReference type="Pfam" id="PF00587">
    <property type="entry name" value="tRNA-synt_2b"/>
    <property type="match status" value="1"/>
</dbReference>
<accession>A0A1G4KMH4</accession>
<keyword evidence="3" id="KW-0547">Nucleotide-binding</keyword>
<dbReference type="SUPFAM" id="SSF46589">
    <property type="entry name" value="tRNA-binding arm"/>
    <property type="match status" value="1"/>
</dbReference>
<dbReference type="PROSITE" id="PS50862">
    <property type="entry name" value="AA_TRNA_LIGASE_II"/>
    <property type="match status" value="1"/>
</dbReference>
<feature type="domain" description="Aminoacyl-transfer RNA synthetases class-II family profile" evidence="11">
    <location>
        <begin position="165"/>
        <end position="439"/>
    </location>
</feature>
<evidence type="ECO:0000313" key="13">
    <source>
        <dbReference type="Proteomes" id="UP000189911"/>
    </source>
</evidence>
<evidence type="ECO:0000256" key="10">
    <source>
        <dbReference type="SAM" id="Coils"/>
    </source>
</evidence>
<dbReference type="InterPro" id="IPR006195">
    <property type="entry name" value="aa-tRNA-synth_II"/>
</dbReference>
<dbReference type="PANTHER" id="PTHR11778">
    <property type="entry name" value="SERYL-TRNA SYNTHETASE"/>
    <property type="match status" value="1"/>
</dbReference>
<evidence type="ECO:0000256" key="5">
    <source>
        <dbReference type="ARBA" id="ARBA00023146"/>
    </source>
</evidence>
<dbReference type="GO" id="GO:0006434">
    <property type="term" value="P:seryl-tRNA aminoacylation"/>
    <property type="evidence" value="ECO:0007669"/>
    <property type="project" value="InterPro"/>
</dbReference>
<feature type="binding site" evidence="8">
    <location>
        <position position="411"/>
    </location>
    <ligand>
        <name>L-serine</name>
        <dbReference type="ChEBI" id="CHEBI:33384"/>
    </ligand>
</feature>
<dbReference type="InterPro" id="IPR010978">
    <property type="entry name" value="tRNA-bd_arm"/>
</dbReference>